<comment type="caution">
    <text evidence="2">The sequence shown here is derived from an EMBL/GenBank/DDBJ whole genome shotgun (WGS) entry which is preliminary data.</text>
</comment>
<feature type="domain" description="Integrase catalytic" evidence="1">
    <location>
        <begin position="23"/>
        <end position="73"/>
    </location>
</feature>
<dbReference type="EMBL" id="RJMB01000012">
    <property type="protein sequence ID" value="RNL84208.1"/>
    <property type="molecule type" value="Genomic_DNA"/>
</dbReference>
<reference evidence="2 3" key="1">
    <citation type="submission" date="2018-11" db="EMBL/GenBank/DDBJ databases">
        <title>The genome draft of YIM 96095.</title>
        <authorList>
            <person name="Tang S.-K."/>
            <person name="Chunyu W.-X."/>
            <person name="Feng Y.-Z."/>
        </authorList>
    </citation>
    <scope>NUCLEOTIDE SEQUENCE [LARGE SCALE GENOMIC DNA]</scope>
    <source>
        <strain evidence="2 3">YIM 96095</strain>
    </source>
</reference>
<dbReference type="InterPro" id="IPR001584">
    <property type="entry name" value="Integrase_cat-core"/>
</dbReference>
<proteinExistence type="predicted"/>
<dbReference type="Pfam" id="PF00665">
    <property type="entry name" value="rve"/>
    <property type="match status" value="1"/>
</dbReference>
<dbReference type="Proteomes" id="UP000269198">
    <property type="component" value="Unassembled WGS sequence"/>
</dbReference>
<name>A0A3N0E8P8_9ACTN</name>
<evidence type="ECO:0000259" key="1">
    <source>
        <dbReference type="Pfam" id="PF00665"/>
    </source>
</evidence>
<dbReference type="OrthoDB" id="3257291at2"/>
<organism evidence="2 3">
    <name type="scientific">Halostreptopolyspora alba</name>
    <dbReference type="NCBI Taxonomy" id="2487137"/>
    <lineage>
        <taxon>Bacteria</taxon>
        <taxon>Bacillati</taxon>
        <taxon>Actinomycetota</taxon>
        <taxon>Actinomycetes</taxon>
        <taxon>Streptosporangiales</taxon>
        <taxon>Nocardiopsidaceae</taxon>
        <taxon>Halostreptopolyspora</taxon>
    </lineage>
</organism>
<dbReference type="InterPro" id="IPR012337">
    <property type="entry name" value="RNaseH-like_sf"/>
</dbReference>
<evidence type="ECO:0000313" key="2">
    <source>
        <dbReference type="EMBL" id="RNL84208.1"/>
    </source>
</evidence>
<gene>
    <name evidence="2" type="ORF">EFW17_13370</name>
</gene>
<dbReference type="RefSeq" id="WP_123201702.1">
    <property type="nucleotide sequence ID" value="NZ_RJMB01000012.1"/>
</dbReference>
<sequence>MRARIMAIHAADRACGAPRITAEAPNMGYVGDITHLPVAGSLFVYLVTVTDLYSRRVAGWSWPSTCAPNWSATRWRRPGARSGLDGVLHRFRPRRHTLPGSSRRCARSQG</sequence>
<dbReference type="SUPFAM" id="SSF53098">
    <property type="entry name" value="Ribonuclease H-like"/>
    <property type="match status" value="1"/>
</dbReference>
<accession>A0A3N0E8P8</accession>
<dbReference type="GO" id="GO:0015074">
    <property type="term" value="P:DNA integration"/>
    <property type="evidence" value="ECO:0007669"/>
    <property type="project" value="InterPro"/>
</dbReference>
<evidence type="ECO:0000313" key="3">
    <source>
        <dbReference type="Proteomes" id="UP000269198"/>
    </source>
</evidence>
<keyword evidence="3" id="KW-1185">Reference proteome</keyword>
<dbReference type="AlphaFoldDB" id="A0A3N0E8P8"/>
<protein>
    <recommendedName>
        <fullName evidence="1">Integrase catalytic domain-containing protein</fullName>
    </recommendedName>
</protein>